<dbReference type="Proteomes" id="UP001221328">
    <property type="component" value="Unassembled WGS sequence"/>
</dbReference>
<keyword evidence="1" id="KW-0812">Transmembrane</keyword>
<protein>
    <submittedName>
        <fullName evidence="3">2TM domain-containing protein</fullName>
    </submittedName>
</protein>
<evidence type="ECO:0000313" key="4">
    <source>
        <dbReference type="Proteomes" id="UP001221328"/>
    </source>
</evidence>
<gene>
    <name evidence="3" type="ORF">PO587_37910</name>
</gene>
<keyword evidence="1" id="KW-1133">Transmembrane helix</keyword>
<evidence type="ECO:0000313" key="3">
    <source>
        <dbReference type="EMBL" id="MDC2960220.1"/>
    </source>
</evidence>
<evidence type="ECO:0000256" key="1">
    <source>
        <dbReference type="SAM" id="Phobius"/>
    </source>
</evidence>
<keyword evidence="1" id="KW-0472">Membrane</keyword>
<dbReference type="Pfam" id="PF13239">
    <property type="entry name" value="2TM"/>
    <property type="match status" value="1"/>
</dbReference>
<comment type="caution">
    <text evidence="3">The sequence shown here is derived from an EMBL/GenBank/DDBJ whole genome shotgun (WGS) entry which is preliminary data.</text>
</comment>
<feature type="transmembrane region" description="Helical" evidence="1">
    <location>
        <begin position="27"/>
        <end position="44"/>
    </location>
</feature>
<evidence type="ECO:0000259" key="2">
    <source>
        <dbReference type="Pfam" id="PF13239"/>
    </source>
</evidence>
<proteinExistence type="predicted"/>
<dbReference type="RefSeq" id="WP_200704757.1">
    <property type="nucleotide sequence ID" value="NZ_JAQOSK010000020.1"/>
</dbReference>
<dbReference type="InterPro" id="IPR025698">
    <property type="entry name" value="2TM_dom"/>
</dbReference>
<feature type="transmembrane region" description="Helical" evidence="1">
    <location>
        <begin position="50"/>
        <end position="71"/>
    </location>
</feature>
<dbReference type="EMBL" id="JAQOSK010000020">
    <property type="protein sequence ID" value="MDC2960220.1"/>
    <property type="molecule type" value="Genomic_DNA"/>
</dbReference>
<reference evidence="3 4" key="1">
    <citation type="journal article" date="2015" name="Int. J. Syst. Evol. Microbiol.">
        <title>Streptomyces gilvifuscus sp. nov., an actinomycete that produces antibacterial compounds isolated from soil.</title>
        <authorList>
            <person name="Nguyen T.M."/>
            <person name="Kim J."/>
        </authorList>
    </citation>
    <scope>NUCLEOTIDE SEQUENCE [LARGE SCALE GENOMIC DNA]</scope>
    <source>
        <strain evidence="3 4">T113</strain>
    </source>
</reference>
<accession>A0ABT5G670</accession>
<name>A0ABT5G670_9ACTN</name>
<keyword evidence="4" id="KW-1185">Reference proteome</keyword>
<sequence>MTHTSTSPDYERARTRAQKKRKWRSDLMAYAIINAFLIGVWAITGLGYFWPGWVLGVWGLFMILSAWDLYFRHDVTAEEIERELHKHA</sequence>
<organism evidence="3 4">
    <name type="scientific">Streptomyces gilvifuscus</name>
    <dbReference type="NCBI Taxonomy" id="1550617"/>
    <lineage>
        <taxon>Bacteria</taxon>
        <taxon>Bacillati</taxon>
        <taxon>Actinomycetota</taxon>
        <taxon>Actinomycetes</taxon>
        <taxon>Kitasatosporales</taxon>
        <taxon>Streptomycetaceae</taxon>
        <taxon>Streptomyces</taxon>
    </lineage>
</organism>
<feature type="domain" description="2TM" evidence="2">
    <location>
        <begin position="11"/>
        <end position="82"/>
    </location>
</feature>